<sequence>TAQHTDKYDVSMAHVLAAAVLILGPAALLKFNSEILSNPEVTDAVKQALKEVLTPGAEGTATRSIFSKILDPFGFFK</sequence>
<feature type="non-terminal residue" evidence="2">
    <location>
        <position position="1"/>
    </location>
</feature>
<comment type="caution">
    <text evidence="2">The sequence shown here is derived from an EMBL/GenBank/DDBJ whole genome shotgun (WGS) entry which is preliminary data.</text>
</comment>
<keyword evidence="1" id="KW-1133">Transmembrane helix</keyword>
<feature type="transmembrane region" description="Helical" evidence="1">
    <location>
        <begin position="12"/>
        <end position="29"/>
    </location>
</feature>
<dbReference type="AlphaFoldDB" id="X1B382"/>
<dbReference type="EMBL" id="BART01018555">
    <property type="protein sequence ID" value="GAG75782.1"/>
    <property type="molecule type" value="Genomic_DNA"/>
</dbReference>
<evidence type="ECO:0000313" key="2">
    <source>
        <dbReference type="EMBL" id="GAG75782.1"/>
    </source>
</evidence>
<protein>
    <submittedName>
        <fullName evidence="2">Uncharacterized protein</fullName>
    </submittedName>
</protein>
<gene>
    <name evidence="2" type="ORF">S01H4_34995</name>
</gene>
<reference evidence="2" key="1">
    <citation type="journal article" date="2014" name="Front. Microbiol.">
        <title>High frequency of phylogenetically diverse reductive dehalogenase-homologous genes in deep subseafloor sedimentary metagenomes.</title>
        <authorList>
            <person name="Kawai M."/>
            <person name="Futagami T."/>
            <person name="Toyoda A."/>
            <person name="Takaki Y."/>
            <person name="Nishi S."/>
            <person name="Hori S."/>
            <person name="Arai W."/>
            <person name="Tsubouchi T."/>
            <person name="Morono Y."/>
            <person name="Uchiyama I."/>
            <person name="Ito T."/>
            <person name="Fujiyama A."/>
            <person name="Inagaki F."/>
            <person name="Takami H."/>
        </authorList>
    </citation>
    <scope>NUCLEOTIDE SEQUENCE</scope>
    <source>
        <strain evidence="2">Expedition CK06-06</strain>
    </source>
</reference>
<proteinExistence type="predicted"/>
<accession>X1B382</accession>
<keyword evidence="1" id="KW-0812">Transmembrane</keyword>
<evidence type="ECO:0000256" key="1">
    <source>
        <dbReference type="SAM" id="Phobius"/>
    </source>
</evidence>
<name>X1B382_9ZZZZ</name>
<organism evidence="2">
    <name type="scientific">marine sediment metagenome</name>
    <dbReference type="NCBI Taxonomy" id="412755"/>
    <lineage>
        <taxon>unclassified sequences</taxon>
        <taxon>metagenomes</taxon>
        <taxon>ecological metagenomes</taxon>
    </lineage>
</organism>
<keyword evidence="1" id="KW-0472">Membrane</keyword>